<dbReference type="AlphaFoldDB" id="A0A0F9RJG8"/>
<gene>
    <name evidence="1" type="ORF">LCGC14_0569820</name>
</gene>
<name>A0A0F9RJG8_9ZZZZ</name>
<evidence type="ECO:0000313" key="1">
    <source>
        <dbReference type="EMBL" id="KKN56665.1"/>
    </source>
</evidence>
<reference evidence="1" key="1">
    <citation type="journal article" date="2015" name="Nature">
        <title>Complex archaea that bridge the gap between prokaryotes and eukaryotes.</title>
        <authorList>
            <person name="Spang A."/>
            <person name="Saw J.H."/>
            <person name="Jorgensen S.L."/>
            <person name="Zaremba-Niedzwiedzka K."/>
            <person name="Martijn J."/>
            <person name="Lind A.E."/>
            <person name="van Eijk R."/>
            <person name="Schleper C."/>
            <person name="Guy L."/>
            <person name="Ettema T.J."/>
        </authorList>
    </citation>
    <scope>NUCLEOTIDE SEQUENCE</scope>
</reference>
<proteinExistence type="predicted"/>
<comment type="caution">
    <text evidence="1">The sequence shown here is derived from an EMBL/GenBank/DDBJ whole genome shotgun (WGS) entry which is preliminary data.</text>
</comment>
<dbReference type="EMBL" id="LAZR01000835">
    <property type="protein sequence ID" value="KKN56665.1"/>
    <property type="molecule type" value="Genomic_DNA"/>
</dbReference>
<accession>A0A0F9RJG8</accession>
<sequence length="61" mass="7257">MEIDELASIGSSWVIENHYEGKNFWTHDLMKALFQFDDSPLKRLKAIHMMFNEDILEEKLT</sequence>
<organism evidence="1">
    <name type="scientific">marine sediment metagenome</name>
    <dbReference type="NCBI Taxonomy" id="412755"/>
    <lineage>
        <taxon>unclassified sequences</taxon>
        <taxon>metagenomes</taxon>
        <taxon>ecological metagenomes</taxon>
    </lineage>
</organism>
<protein>
    <submittedName>
        <fullName evidence="1">Uncharacterized protein</fullName>
    </submittedName>
</protein>